<dbReference type="InterPro" id="IPR052058">
    <property type="entry name" value="Alcohol_O-acetyltransferase"/>
</dbReference>
<dbReference type="PANTHER" id="PTHR28037">
    <property type="entry name" value="ALCOHOL O-ACETYLTRANSFERASE 1-RELATED"/>
    <property type="match status" value="1"/>
</dbReference>
<dbReference type="InterPro" id="IPR023213">
    <property type="entry name" value="CAT-like_dom_sf"/>
</dbReference>
<accession>A0A6A4W610</accession>
<dbReference type="PANTHER" id="PTHR28037:SF1">
    <property type="entry name" value="ALCOHOL O-ACETYLTRANSFERASE 1-RELATED"/>
    <property type="match status" value="1"/>
</dbReference>
<sequence length="520" mass="57642">MAEVIREEQRREGQTILPADPEVQECKRILIDGSSAPQKIRLVEGTTVRRLGRQETGWHALFQGADGASLLQYSLVMDSKQDLTPNMVQLALEALQRQVPMLRTRVENRDDGSYLVVGPYPSIKLEVLKSGGDWLKHHHKLLNETKIDPSVGPLWKACFMLRPTNIDEPPAPFHRSVLYLSLCHTITDGLSNAMLCGRVLENLDFLIRESKIPKREPAPFFPSVEDMLQRYMPDSRLSLFTMAAGKFLSSLFDRSMPPLLKKYVRPHQSTLPKSAYSTGTIAVTVPNSEVARLRTLCHAHSVSLNAALSAAVSFASAQLAATAGASDVPTHLPTLWLVNARRYMPDADWMYLSTVAGVELTVNVEHADLSEFWSVAEALGKELRTKLNSQEPLFRLRSSSWFSPSDRGGLGGAELSGCIYSINNLGPLDRLMPRTRDVRAAELHRAVRAPPALTDSLCSHCFQTVGGRLCYDLNYVRGRVADEDAERFSRLVVEILAEVASPIADDADHDWDHLGGAARA</sequence>
<dbReference type="Proteomes" id="UP000440578">
    <property type="component" value="Unassembled WGS sequence"/>
</dbReference>
<comment type="caution">
    <text evidence="2">The sequence shown here is derived from an EMBL/GenBank/DDBJ whole genome shotgun (WGS) entry which is preliminary data.</text>
</comment>
<dbReference type="InterPro" id="IPR001242">
    <property type="entry name" value="Condensation_dom"/>
</dbReference>
<dbReference type="GO" id="GO:0003824">
    <property type="term" value="F:catalytic activity"/>
    <property type="evidence" value="ECO:0007669"/>
    <property type="project" value="InterPro"/>
</dbReference>
<dbReference type="AlphaFoldDB" id="A0A6A4W610"/>
<proteinExistence type="predicted"/>
<dbReference type="Gene3D" id="3.30.559.10">
    <property type="entry name" value="Chloramphenicol acetyltransferase-like domain"/>
    <property type="match status" value="1"/>
</dbReference>
<dbReference type="Pfam" id="PF00668">
    <property type="entry name" value="Condensation"/>
    <property type="match status" value="1"/>
</dbReference>
<organism evidence="2 3">
    <name type="scientific">Amphibalanus amphitrite</name>
    <name type="common">Striped barnacle</name>
    <name type="synonym">Balanus amphitrite</name>
    <dbReference type="NCBI Taxonomy" id="1232801"/>
    <lineage>
        <taxon>Eukaryota</taxon>
        <taxon>Metazoa</taxon>
        <taxon>Ecdysozoa</taxon>
        <taxon>Arthropoda</taxon>
        <taxon>Crustacea</taxon>
        <taxon>Multicrustacea</taxon>
        <taxon>Cirripedia</taxon>
        <taxon>Thoracica</taxon>
        <taxon>Thoracicalcarea</taxon>
        <taxon>Balanomorpha</taxon>
        <taxon>Balanoidea</taxon>
        <taxon>Balanidae</taxon>
        <taxon>Amphibalaninae</taxon>
        <taxon>Amphibalanus</taxon>
    </lineage>
</organism>
<evidence type="ECO:0000313" key="2">
    <source>
        <dbReference type="EMBL" id="KAF0301825.1"/>
    </source>
</evidence>
<protein>
    <recommendedName>
        <fullName evidence="1">Condensation domain-containing protein</fullName>
    </recommendedName>
</protein>
<feature type="domain" description="Condensation" evidence="1">
    <location>
        <begin position="73"/>
        <end position="314"/>
    </location>
</feature>
<evidence type="ECO:0000313" key="3">
    <source>
        <dbReference type="Proteomes" id="UP000440578"/>
    </source>
</evidence>
<dbReference type="EMBL" id="VIIS01001115">
    <property type="protein sequence ID" value="KAF0301825.1"/>
    <property type="molecule type" value="Genomic_DNA"/>
</dbReference>
<reference evidence="2 3" key="1">
    <citation type="submission" date="2019-07" db="EMBL/GenBank/DDBJ databases">
        <title>Draft genome assembly of a fouling barnacle, Amphibalanus amphitrite (Darwin, 1854): The first reference genome for Thecostraca.</title>
        <authorList>
            <person name="Kim W."/>
        </authorList>
    </citation>
    <scope>NUCLEOTIDE SEQUENCE [LARGE SCALE GENOMIC DNA]</scope>
    <source>
        <strain evidence="2">SNU_AA5</strain>
        <tissue evidence="2">Soma without cirri and trophi</tissue>
    </source>
</reference>
<evidence type="ECO:0000259" key="1">
    <source>
        <dbReference type="Pfam" id="PF00668"/>
    </source>
</evidence>
<dbReference type="OrthoDB" id="6334051at2759"/>
<dbReference type="Gene3D" id="3.30.559.30">
    <property type="entry name" value="Nonribosomal peptide synthetase, condensation domain"/>
    <property type="match status" value="1"/>
</dbReference>
<gene>
    <name evidence="2" type="ORF">FJT64_003022</name>
</gene>
<dbReference type="SUPFAM" id="SSF52777">
    <property type="entry name" value="CoA-dependent acyltransferases"/>
    <property type="match status" value="2"/>
</dbReference>
<name>A0A6A4W610_AMPAM</name>
<keyword evidence="3" id="KW-1185">Reference proteome</keyword>